<gene>
    <name evidence="1" type="ORF">CTJ08_02675</name>
</gene>
<evidence type="ECO:0000313" key="1">
    <source>
        <dbReference type="EMBL" id="PIH11228.1"/>
    </source>
</evidence>
<dbReference type="AlphaFoldDB" id="A0AAE5QZE4"/>
<proteinExistence type="predicted"/>
<protein>
    <submittedName>
        <fullName evidence="1">Uncharacterized protein</fullName>
    </submittedName>
</protein>
<comment type="caution">
    <text evidence="1">The sequence shown here is derived from an EMBL/GenBank/DDBJ whole genome shotgun (WGS) entry which is preliminary data.</text>
</comment>
<organism evidence="1 2">
    <name type="scientific">Staphylococcus epidermidis</name>
    <dbReference type="NCBI Taxonomy" id="1282"/>
    <lineage>
        <taxon>Bacteria</taxon>
        <taxon>Bacillati</taxon>
        <taxon>Bacillota</taxon>
        <taxon>Bacilli</taxon>
        <taxon>Bacillales</taxon>
        <taxon>Staphylococcaceae</taxon>
        <taxon>Staphylococcus</taxon>
    </lineage>
</organism>
<reference evidence="1 2" key="1">
    <citation type="submission" date="2017-10" db="EMBL/GenBank/DDBJ databases">
        <title>genome sequences of Staph epi in chlorhexidine trial.</title>
        <authorList>
            <person name="Greninger A.L."/>
            <person name="Addetia A."/>
            <person name="Qin X."/>
            <person name="Zerr D."/>
        </authorList>
    </citation>
    <scope>NUCLEOTIDE SEQUENCE [LARGE SCALE GENOMIC DNA]</scope>
    <source>
        <strain evidence="1 2">SCH-17</strain>
    </source>
</reference>
<sequence>MSNLKQNIKQMKNEVIEAELNTKINTVITMIGEHMDSNERFRSHLDAQGKVMESYMLKEYYQNYYVLMAVLNSILEDVNFMNDEITTFHDRALDELDKTNASSENFGEESLNA</sequence>
<dbReference type="Proteomes" id="UP000228502">
    <property type="component" value="Unassembled WGS sequence"/>
</dbReference>
<dbReference type="EMBL" id="PEJG01000002">
    <property type="protein sequence ID" value="PIH11228.1"/>
    <property type="molecule type" value="Genomic_DNA"/>
</dbReference>
<evidence type="ECO:0000313" key="2">
    <source>
        <dbReference type="Proteomes" id="UP000228502"/>
    </source>
</evidence>
<name>A0AAE5QZE4_STAEP</name>
<accession>A0AAE5QZE4</accession>
<dbReference type="RefSeq" id="WP_099798072.1">
    <property type="nucleotide sequence ID" value="NZ_PEJG01000002.1"/>
</dbReference>